<keyword evidence="2" id="KW-1185">Reference proteome</keyword>
<evidence type="ECO:0000313" key="1">
    <source>
        <dbReference type="EMBL" id="GAA4702206.1"/>
    </source>
</evidence>
<comment type="caution">
    <text evidence="1">The sequence shown here is derived from an EMBL/GenBank/DDBJ whole genome shotgun (WGS) entry which is preliminary data.</text>
</comment>
<evidence type="ECO:0000313" key="2">
    <source>
        <dbReference type="Proteomes" id="UP001500325"/>
    </source>
</evidence>
<dbReference type="EMBL" id="BAABIC010000017">
    <property type="protein sequence ID" value="GAA4702206.1"/>
    <property type="molecule type" value="Genomic_DNA"/>
</dbReference>
<sequence length="68" mass="7470">MDPSCGQSHAQDARGRPMSWLGVVEIVDRVRDGRLRAHVGTVATPDEAIPALNPTERRNGKTVIRVRP</sequence>
<dbReference type="Proteomes" id="UP001500325">
    <property type="component" value="Unassembled WGS sequence"/>
</dbReference>
<reference evidence="2" key="1">
    <citation type="journal article" date="2019" name="Int. J. Syst. Evol. Microbiol.">
        <title>The Global Catalogue of Microorganisms (GCM) 10K type strain sequencing project: providing services to taxonomists for standard genome sequencing and annotation.</title>
        <authorList>
            <consortium name="The Broad Institute Genomics Platform"/>
            <consortium name="The Broad Institute Genome Sequencing Center for Infectious Disease"/>
            <person name="Wu L."/>
            <person name="Ma J."/>
        </authorList>
    </citation>
    <scope>NUCLEOTIDE SEQUENCE [LARGE SCALE GENOMIC DNA]</scope>
    <source>
        <strain evidence="2">JCM 18055</strain>
    </source>
</reference>
<protein>
    <recommendedName>
        <fullName evidence="3">Zinc-binding dehydrogenase</fullName>
    </recommendedName>
</protein>
<evidence type="ECO:0008006" key="3">
    <source>
        <dbReference type="Google" id="ProtNLM"/>
    </source>
</evidence>
<name>A0ABP8XAF2_9PSEU</name>
<proteinExistence type="predicted"/>
<gene>
    <name evidence="1" type="ORF">GCM10023215_46720</name>
</gene>
<accession>A0ABP8XAF2</accession>
<organism evidence="1 2">
    <name type="scientific">Pseudonocardia yuanmonensis</name>
    <dbReference type="NCBI Taxonomy" id="1095914"/>
    <lineage>
        <taxon>Bacteria</taxon>
        <taxon>Bacillati</taxon>
        <taxon>Actinomycetota</taxon>
        <taxon>Actinomycetes</taxon>
        <taxon>Pseudonocardiales</taxon>
        <taxon>Pseudonocardiaceae</taxon>
        <taxon>Pseudonocardia</taxon>
    </lineage>
</organism>